<evidence type="ECO:0000256" key="1">
    <source>
        <dbReference type="ARBA" id="ARBA00010876"/>
    </source>
</evidence>
<sequence>MHSPDDHYNPPVQTELPVVYVDDAMLVLNKPAGLLTVPGRGEAKQDCLSKRAQDVYPEALIVHRLDRDTSGLVVMARGVNAQRAINLSFEKRLVDKRYEAVVIGLLSVSDDWQEIDLPLLVDWPNRPKRTVNHAEGQQALTRWRCISVDEVIGCSRVELEPVTGRTHQLRVHMQALGHPMLGDTLYATPEALALSDRLQLHARTLSIPHPVSAQVVEFTAPVPF</sequence>
<comment type="catalytic activity">
    <reaction evidence="6">
        <text>uridine(746) in 23S rRNA = pseudouridine(746) in 23S rRNA</text>
        <dbReference type="Rhea" id="RHEA:42548"/>
        <dbReference type="Rhea" id="RHEA-COMP:10109"/>
        <dbReference type="Rhea" id="RHEA-COMP:10110"/>
        <dbReference type="ChEBI" id="CHEBI:65314"/>
        <dbReference type="ChEBI" id="CHEBI:65315"/>
        <dbReference type="EC" id="5.4.99.29"/>
    </reaction>
</comment>
<evidence type="ECO:0000256" key="7">
    <source>
        <dbReference type="ARBA" id="ARBA00037305"/>
    </source>
</evidence>
<dbReference type="PANTHER" id="PTHR21600:SF91">
    <property type="entry name" value="DUAL-SPECIFICITY RNA PSEUDOURIDINE SYNTHASE RLUA"/>
    <property type="match status" value="1"/>
</dbReference>
<evidence type="ECO:0000256" key="10">
    <source>
        <dbReference type="ARBA" id="ARBA00039988"/>
    </source>
</evidence>
<evidence type="ECO:0000256" key="5">
    <source>
        <dbReference type="ARBA" id="ARBA00036184"/>
    </source>
</evidence>
<evidence type="ECO:0000313" key="18">
    <source>
        <dbReference type="Proteomes" id="UP001302257"/>
    </source>
</evidence>
<dbReference type="CDD" id="cd02869">
    <property type="entry name" value="PseudoU_synth_RluA_like"/>
    <property type="match status" value="1"/>
</dbReference>
<evidence type="ECO:0000256" key="9">
    <source>
        <dbReference type="ARBA" id="ARBA00038945"/>
    </source>
</evidence>
<dbReference type="GO" id="GO:0016853">
    <property type="term" value="F:isomerase activity"/>
    <property type="evidence" value="ECO:0007669"/>
    <property type="project" value="UniProtKB-KW"/>
</dbReference>
<proteinExistence type="inferred from homology"/>
<dbReference type="EC" id="5.4.99.28" evidence="8"/>
<evidence type="ECO:0000256" key="4">
    <source>
        <dbReference type="ARBA" id="ARBA00023235"/>
    </source>
</evidence>
<evidence type="ECO:0000256" key="2">
    <source>
        <dbReference type="ARBA" id="ARBA00022552"/>
    </source>
</evidence>
<dbReference type="InterPro" id="IPR020103">
    <property type="entry name" value="PsdUridine_synth_cat_dom_sf"/>
</dbReference>
<name>A0ABZ0B3B5_9BURK</name>
<reference evidence="17 18" key="1">
    <citation type="submission" date="2023-08" db="EMBL/GenBank/DDBJ databases">
        <title>Rhodoferax potami sp. nov. and Rhodoferax mekongensis sp. nov., isolated from the Mekong River in Thailand.</title>
        <authorList>
            <person name="Kitikhun S."/>
            <person name="Charoenyingcharoen P."/>
            <person name="Siriarchawattana P."/>
            <person name="Likhitrattanapisal S."/>
            <person name="Nilsakha T."/>
            <person name="Chanpet A."/>
            <person name="Rattanawaree P."/>
            <person name="Ingsriswang S."/>
        </authorList>
    </citation>
    <scope>NUCLEOTIDE SEQUENCE [LARGE SCALE GENOMIC DNA]</scope>
    <source>
        <strain evidence="17 18">TBRC 17307</strain>
    </source>
</reference>
<dbReference type="InterPro" id="IPR006224">
    <property type="entry name" value="PsdUridine_synth_RluA-like_CS"/>
</dbReference>
<evidence type="ECO:0000256" key="3">
    <source>
        <dbReference type="ARBA" id="ARBA00022694"/>
    </source>
</evidence>
<evidence type="ECO:0000313" key="17">
    <source>
        <dbReference type="EMBL" id="WNO06396.1"/>
    </source>
</evidence>
<keyword evidence="3" id="KW-0819">tRNA processing</keyword>
<evidence type="ECO:0000256" key="12">
    <source>
        <dbReference type="ARBA" id="ARBA00042372"/>
    </source>
</evidence>
<dbReference type="Pfam" id="PF00849">
    <property type="entry name" value="PseudoU_synth_2"/>
    <property type="match status" value="1"/>
</dbReference>
<dbReference type="Proteomes" id="UP001302257">
    <property type="component" value="Chromosome"/>
</dbReference>
<evidence type="ECO:0000259" key="16">
    <source>
        <dbReference type="Pfam" id="PF00849"/>
    </source>
</evidence>
<dbReference type="SUPFAM" id="SSF55120">
    <property type="entry name" value="Pseudouridine synthase"/>
    <property type="match status" value="1"/>
</dbReference>
<dbReference type="RefSeq" id="WP_313869099.1">
    <property type="nucleotide sequence ID" value="NZ_CP132507.1"/>
</dbReference>
<keyword evidence="2" id="KW-0698">rRNA processing</keyword>
<keyword evidence="18" id="KW-1185">Reference proteome</keyword>
<dbReference type="Gene3D" id="3.30.2350.10">
    <property type="entry name" value="Pseudouridine synthase"/>
    <property type="match status" value="1"/>
</dbReference>
<comment type="function">
    <text evidence="7">Dual specificity enzyme that catalyzes the synthesis of pseudouridine from uracil-746 in 23S ribosomal RNA and from uracil-32 in the anticodon stem and loop of transfer RNAs.</text>
</comment>
<organism evidence="17 18">
    <name type="scientific">Rhodoferax mekongensis</name>
    <dbReference type="NCBI Taxonomy" id="3068341"/>
    <lineage>
        <taxon>Bacteria</taxon>
        <taxon>Pseudomonadati</taxon>
        <taxon>Pseudomonadota</taxon>
        <taxon>Betaproteobacteria</taxon>
        <taxon>Burkholderiales</taxon>
        <taxon>Comamonadaceae</taxon>
        <taxon>Rhodoferax</taxon>
    </lineage>
</organism>
<evidence type="ECO:0000256" key="6">
    <source>
        <dbReference type="ARBA" id="ARBA00036916"/>
    </source>
</evidence>
<dbReference type="InterPro" id="IPR050188">
    <property type="entry name" value="RluA_PseudoU_synthase"/>
</dbReference>
<dbReference type="PROSITE" id="PS01129">
    <property type="entry name" value="PSI_RLU"/>
    <property type="match status" value="1"/>
</dbReference>
<accession>A0ABZ0B3B5</accession>
<comment type="similarity">
    <text evidence="1">Belongs to the pseudouridine synthase RluA family.</text>
</comment>
<keyword evidence="4 17" id="KW-0413">Isomerase</keyword>
<evidence type="ECO:0000256" key="13">
    <source>
        <dbReference type="ARBA" id="ARBA00042844"/>
    </source>
</evidence>
<protein>
    <recommendedName>
        <fullName evidence="10">Dual-specificity RNA pseudouridine synthase RluA</fullName>
        <ecNumber evidence="8">5.4.99.28</ecNumber>
        <ecNumber evidence="9">5.4.99.29</ecNumber>
    </recommendedName>
    <alternativeName>
        <fullName evidence="11">23S rRNA pseudouridine(746) synthase</fullName>
    </alternativeName>
    <alternativeName>
        <fullName evidence="14">Ribosomal large subunit pseudouridine synthase A</fullName>
    </alternativeName>
    <alternativeName>
        <fullName evidence="13">rRNA pseudouridylate synthase A</fullName>
    </alternativeName>
    <alternativeName>
        <fullName evidence="15">rRNA-uridine isomerase A</fullName>
    </alternativeName>
    <alternativeName>
        <fullName evidence="12">tRNA pseudouridine(32) synthase</fullName>
    </alternativeName>
</protein>
<feature type="domain" description="Pseudouridine synthase RsuA/RluA-like" evidence="16">
    <location>
        <begin position="25"/>
        <end position="175"/>
    </location>
</feature>
<evidence type="ECO:0000256" key="14">
    <source>
        <dbReference type="ARBA" id="ARBA00042883"/>
    </source>
</evidence>
<dbReference type="InterPro" id="IPR006145">
    <property type="entry name" value="PsdUridine_synth_RsuA/RluA"/>
</dbReference>
<dbReference type="EC" id="5.4.99.29" evidence="9"/>
<gene>
    <name evidence="17" type="ORF">RAN89_08205</name>
</gene>
<dbReference type="EMBL" id="CP132507">
    <property type="protein sequence ID" value="WNO06396.1"/>
    <property type="molecule type" value="Genomic_DNA"/>
</dbReference>
<evidence type="ECO:0000256" key="11">
    <source>
        <dbReference type="ARBA" id="ARBA00041266"/>
    </source>
</evidence>
<evidence type="ECO:0000256" key="8">
    <source>
        <dbReference type="ARBA" id="ARBA00038944"/>
    </source>
</evidence>
<dbReference type="PANTHER" id="PTHR21600">
    <property type="entry name" value="MITOCHONDRIAL RNA PSEUDOURIDINE SYNTHASE"/>
    <property type="match status" value="1"/>
</dbReference>
<comment type="catalytic activity">
    <reaction evidence="5">
        <text>uridine(32) in tRNA = pseudouridine(32) in tRNA</text>
        <dbReference type="Rhea" id="RHEA:42544"/>
        <dbReference type="Rhea" id="RHEA-COMP:10107"/>
        <dbReference type="Rhea" id="RHEA-COMP:10108"/>
        <dbReference type="ChEBI" id="CHEBI:65314"/>
        <dbReference type="ChEBI" id="CHEBI:65315"/>
        <dbReference type="EC" id="5.4.99.28"/>
    </reaction>
</comment>
<evidence type="ECO:0000256" key="15">
    <source>
        <dbReference type="ARBA" id="ARBA00043143"/>
    </source>
</evidence>